<evidence type="ECO:0000256" key="2">
    <source>
        <dbReference type="ARBA" id="ARBA00022676"/>
    </source>
</evidence>
<keyword evidence="7" id="KW-0812">Transmembrane</keyword>
<dbReference type="EC" id="2.4.1.17" evidence="7"/>
<proteinExistence type="inferred from homology"/>
<evidence type="ECO:0000256" key="7">
    <source>
        <dbReference type="RuleBase" id="RU362059"/>
    </source>
</evidence>
<keyword evidence="9" id="KW-1185">Reference proteome</keyword>
<dbReference type="PROSITE" id="PS00375">
    <property type="entry name" value="UDPGT"/>
    <property type="match status" value="1"/>
</dbReference>
<dbReference type="InterPro" id="IPR050271">
    <property type="entry name" value="UDP-glycosyltransferase"/>
</dbReference>
<keyword evidence="4 7" id="KW-0732">Signal</keyword>
<evidence type="ECO:0000313" key="8">
    <source>
        <dbReference type="EMBL" id="GMS83017.1"/>
    </source>
</evidence>
<organism evidence="8 9">
    <name type="scientific">Pristionchus entomophagus</name>
    <dbReference type="NCBI Taxonomy" id="358040"/>
    <lineage>
        <taxon>Eukaryota</taxon>
        <taxon>Metazoa</taxon>
        <taxon>Ecdysozoa</taxon>
        <taxon>Nematoda</taxon>
        <taxon>Chromadorea</taxon>
        <taxon>Rhabditida</taxon>
        <taxon>Rhabditina</taxon>
        <taxon>Diplogasteromorpha</taxon>
        <taxon>Diplogasteroidea</taxon>
        <taxon>Neodiplogasteridae</taxon>
        <taxon>Pristionchus</taxon>
    </lineage>
</organism>
<protein>
    <recommendedName>
        <fullName evidence="7">UDP-glucuronosyltransferase</fullName>
        <ecNumber evidence="7">2.4.1.17</ecNumber>
    </recommendedName>
</protein>
<comment type="caution">
    <text evidence="8">The sequence shown here is derived from an EMBL/GenBank/DDBJ whole genome shotgun (WGS) entry which is preliminary data.</text>
</comment>
<dbReference type="PANTHER" id="PTHR48043:SF145">
    <property type="entry name" value="FI06409P-RELATED"/>
    <property type="match status" value="1"/>
</dbReference>
<feature type="chain" id="PRO_5043091837" description="UDP-glucuronosyltransferase" evidence="7">
    <location>
        <begin position="19"/>
        <end position="513"/>
    </location>
</feature>
<keyword evidence="7" id="KW-1133">Transmembrane helix</keyword>
<evidence type="ECO:0000256" key="1">
    <source>
        <dbReference type="ARBA" id="ARBA00009995"/>
    </source>
</evidence>
<evidence type="ECO:0000256" key="5">
    <source>
        <dbReference type="ARBA" id="ARBA00047475"/>
    </source>
</evidence>
<evidence type="ECO:0000256" key="6">
    <source>
        <dbReference type="RuleBase" id="RU003718"/>
    </source>
</evidence>
<feature type="transmembrane region" description="Helical" evidence="7">
    <location>
        <begin position="479"/>
        <end position="499"/>
    </location>
</feature>
<name>A0AAV5SJZ9_9BILA</name>
<dbReference type="CDD" id="cd03784">
    <property type="entry name" value="GT1_Gtf-like"/>
    <property type="match status" value="1"/>
</dbReference>
<dbReference type="Gene3D" id="3.40.50.2000">
    <property type="entry name" value="Glycogen Phosphorylase B"/>
    <property type="match status" value="1"/>
</dbReference>
<dbReference type="GO" id="GO:0016020">
    <property type="term" value="C:membrane"/>
    <property type="evidence" value="ECO:0007669"/>
    <property type="project" value="UniProtKB-SubCell"/>
</dbReference>
<reference evidence="8" key="1">
    <citation type="submission" date="2023-10" db="EMBL/GenBank/DDBJ databases">
        <title>Genome assembly of Pristionchus species.</title>
        <authorList>
            <person name="Yoshida K."/>
            <person name="Sommer R.J."/>
        </authorList>
    </citation>
    <scope>NUCLEOTIDE SEQUENCE</scope>
    <source>
        <strain evidence="8">RS0144</strain>
    </source>
</reference>
<evidence type="ECO:0000313" key="9">
    <source>
        <dbReference type="Proteomes" id="UP001432027"/>
    </source>
</evidence>
<feature type="signal peptide" evidence="7">
    <location>
        <begin position="1"/>
        <end position="18"/>
    </location>
</feature>
<dbReference type="InterPro" id="IPR035595">
    <property type="entry name" value="UDP_glycos_trans_CS"/>
</dbReference>
<dbReference type="Pfam" id="PF00201">
    <property type="entry name" value="UDPGT"/>
    <property type="match status" value="1"/>
</dbReference>
<dbReference type="GO" id="GO:0015020">
    <property type="term" value="F:glucuronosyltransferase activity"/>
    <property type="evidence" value="ECO:0007669"/>
    <property type="project" value="UniProtKB-EC"/>
</dbReference>
<dbReference type="InterPro" id="IPR002213">
    <property type="entry name" value="UDP_glucos_trans"/>
</dbReference>
<dbReference type="AlphaFoldDB" id="A0AAV5SJZ9"/>
<gene>
    <name evidence="8" type="ORF">PENTCL1PPCAC_5192</name>
</gene>
<comment type="catalytic activity">
    <reaction evidence="5 7">
        <text>glucuronate acceptor + UDP-alpha-D-glucuronate = acceptor beta-D-glucuronoside + UDP + H(+)</text>
        <dbReference type="Rhea" id="RHEA:21032"/>
        <dbReference type="ChEBI" id="CHEBI:15378"/>
        <dbReference type="ChEBI" id="CHEBI:58052"/>
        <dbReference type="ChEBI" id="CHEBI:58223"/>
        <dbReference type="ChEBI" id="CHEBI:132367"/>
        <dbReference type="ChEBI" id="CHEBI:132368"/>
        <dbReference type="EC" id="2.4.1.17"/>
    </reaction>
</comment>
<evidence type="ECO:0000256" key="3">
    <source>
        <dbReference type="ARBA" id="ARBA00022679"/>
    </source>
</evidence>
<dbReference type="FunFam" id="3.40.50.2000:FF:000021">
    <property type="entry name" value="UDP-glucuronosyltransferase"/>
    <property type="match status" value="1"/>
</dbReference>
<sequence length="513" mass="57915">RSLILLLLAGCAVESAKIAIFVFPLSNSHVIFTNRVAEELAQDHEVVIIRPNVNPKASTLVSKHPRVSEIRTRGVSTETYSSFKEMEKEFIWGELALSKVLGFSNGFRKMLHESCEDYLTDATFMDRMKEEKFDLALVHHFDTCPVSVATAAGIPQFGYILSTPLIRMFTTFTGIPTLPSVFPSHLLDASNQMNFGQRLKNFLIEGMMTLVGKFFMGMPVDTVFRAKYGEDFPANADLVYNAKFLLANVHPDIEFPVPVTSKVTYFGGLGMSNETKALEEPYASIIDKAKKVVFVSFGTVADPKVMPASWKQAFVELFEKNPDIHFIWRMDDEVDVPKNVLRSLWHPQKDILGHPKVAAFITHAGYNSIGESIASGTPLVTVPLFGDQPRNSRLAEYRGFGVRVDKTEVTFENLNEALQKVLDNPSYEKAAKSLRKIVFSSPVKAGDALRHAVNFALENPDHNRDLPSLYFSQLYSLDMIFLLFIFPLFLPILFKWYYWSCCKVAYKEKEKLN</sequence>
<keyword evidence="7" id="KW-0472">Membrane</keyword>
<feature type="non-terminal residue" evidence="8">
    <location>
        <position position="1"/>
    </location>
</feature>
<dbReference type="SUPFAM" id="SSF53756">
    <property type="entry name" value="UDP-Glycosyltransferase/glycogen phosphorylase"/>
    <property type="match status" value="1"/>
</dbReference>
<comment type="subcellular location">
    <subcellularLocation>
        <location evidence="7">Membrane</location>
        <topology evidence="7">Single-pass membrane protein</topology>
    </subcellularLocation>
</comment>
<keyword evidence="3 6" id="KW-0808">Transferase</keyword>
<accession>A0AAV5SJZ9</accession>
<dbReference type="Proteomes" id="UP001432027">
    <property type="component" value="Unassembled WGS sequence"/>
</dbReference>
<keyword evidence="2 6" id="KW-0328">Glycosyltransferase</keyword>
<evidence type="ECO:0000256" key="4">
    <source>
        <dbReference type="ARBA" id="ARBA00022729"/>
    </source>
</evidence>
<dbReference type="PANTHER" id="PTHR48043">
    <property type="entry name" value="EG:EG0003.4 PROTEIN-RELATED"/>
    <property type="match status" value="1"/>
</dbReference>
<comment type="similarity">
    <text evidence="1 6">Belongs to the UDP-glycosyltransferase family.</text>
</comment>
<dbReference type="EMBL" id="BTSX01000002">
    <property type="protein sequence ID" value="GMS83017.1"/>
    <property type="molecule type" value="Genomic_DNA"/>
</dbReference>